<evidence type="ECO:0000313" key="2">
    <source>
        <dbReference type="EMBL" id="KAJ5740986.1"/>
    </source>
</evidence>
<accession>A0AAD6HX43</accession>
<dbReference type="EMBL" id="JAQJAN010000001">
    <property type="protein sequence ID" value="KAJ5740986.1"/>
    <property type="molecule type" value="Genomic_DNA"/>
</dbReference>
<evidence type="ECO:0000313" key="3">
    <source>
        <dbReference type="Proteomes" id="UP001215712"/>
    </source>
</evidence>
<name>A0AAD6HX43_9EURO</name>
<organism evidence="2 3">
    <name type="scientific">Penicillium malachiteum</name>
    <dbReference type="NCBI Taxonomy" id="1324776"/>
    <lineage>
        <taxon>Eukaryota</taxon>
        <taxon>Fungi</taxon>
        <taxon>Dikarya</taxon>
        <taxon>Ascomycota</taxon>
        <taxon>Pezizomycotina</taxon>
        <taxon>Eurotiomycetes</taxon>
        <taxon>Eurotiomycetidae</taxon>
        <taxon>Eurotiales</taxon>
        <taxon>Aspergillaceae</taxon>
        <taxon>Penicillium</taxon>
    </lineage>
</organism>
<feature type="signal peptide" evidence="1">
    <location>
        <begin position="1"/>
        <end position="22"/>
    </location>
</feature>
<gene>
    <name evidence="2" type="ORF">N7493_000858</name>
</gene>
<reference evidence="2" key="1">
    <citation type="journal article" date="2023" name="IMA Fungus">
        <title>Comparative genomic study of the Penicillium genus elucidates a diverse pangenome and 15 lateral gene transfer events.</title>
        <authorList>
            <person name="Petersen C."/>
            <person name="Sorensen T."/>
            <person name="Nielsen M.R."/>
            <person name="Sondergaard T.E."/>
            <person name="Sorensen J.L."/>
            <person name="Fitzpatrick D.A."/>
            <person name="Frisvad J.C."/>
            <person name="Nielsen K.L."/>
        </authorList>
    </citation>
    <scope>NUCLEOTIDE SEQUENCE</scope>
    <source>
        <strain evidence="2">IBT 17514</strain>
    </source>
</reference>
<keyword evidence="1" id="KW-0732">Signal</keyword>
<dbReference type="Proteomes" id="UP001215712">
    <property type="component" value="Unassembled WGS sequence"/>
</dbReference>
<feature type="chain" id="PRO_5042152401" evidence="1">
    <location>
        <begin position="23"/>
        <end position="61"/>
    </location>
</feature>
<sequence length="61" mass="6562">MQLKLASIVSLLAATTPALSSANVVLQRQKITQETINVRGTVERVSLTNVVQMMPVVLKNG</sequence>
<dbReference type="AlphaFoldDB" id="A0AAD6HX43"/>
<keyword evidence="3" id="KW-1185">Reference proteome</keyword>
<evidence type="ECO:0000256" key="1">
    <source>
        <dbReference type="SAM" id="SignalP"/>
    </source>
</evidence>
<protein>
    <submittedName>
        <fullName evidence="2">Uncharacterized protein</fullName>
    </submittedName>
</protein>
<reference evidence="2" key="2">
    <citation type="submission" date="2023-01" db="EMBL/GenBank/DDBJ databases">
        <authorList>
            <person name="Petersen C."/>
        </authorList>
    </citation>
    <scope>NUCLEOTIDE SEQUENCE</scope>
    <source>
        <strain evidence="2">IBT 17514</strain>
    </source>
</reference>
<proteinExistence type="predicted"/>
<comment type="caution">
    <text evidence="2">The sequence shown here is derived from an EMBL/GenBank/DDBJ whole genome shotgun (WGS) entry which is preliminary data.</text>
</comment>